<feature type="compositionally biased region" description="Polar residues" evidence="1">
    <location>
        <begin position="798"/>
        <end position="807"/>
    </location>
</feature>
<dbReference type="OMA" id="WPELNPI"/>
<evidence type="ECO:0000313" key="3">
    <source>
        <dbReference type="Proteomes" id="UP000184267"/>
    </source>
</evidence>
<feature type="region of interest" description="Disordered" evidence="1">
    <location>
        <begin position="381"/>
        <end position="427"/>
    </location>
</feature>
<feature type="compositionally biased region" description="Polar residues" evidence="1">
    <location>
        <begin position="500"/>
        <end position="510"/>
    </location>
</feature>
<reference evidence="2 3" key="1">
    <citation type="submission" date="2016-10" db="EMBL/GenBank/DDBJ databases">
        <title>Genome sequence of the basidiomycete white-rot fungus Trametes pubescens.</title>
        <authorList>
            <person name="Makela M.R."/>
            <person name="Granchi Z."/>
            <person name="Peng M."/>
            <person name="De Vries R.P."/>
            <person name="Grigoriev I."/>
            <person name="Riley R."/>
            <person name="Hilden K."/>
        </authorList>
    </citation>
    <scope>NUCLEOTIDE SEQUENCE [LARGE SCALE GENOMIC DNA]</scope>
    <source>
        <strain evidence="2 3">FBCC735</strain>
    </source>
</reference>
<feature type="region of interest" description="Disordered" evidence="1">
    <location>
        <begin position="710"/>
        <end position="807"/>
    </location>
</feature>
<feature type="region of interest" description="Disordered" evidence="1">
    <location>
        <begin position="492"/>
        <end position="552"/>
    </location>
</feature>
<name>A0A1M2VW50_TRAPU</name>
<dbReference type="Proteomes" id="UP000184267">
    <property type="component" value="Unassembled WGS sequence"/>
</dbReference>
<feature type="compositionally biased region" description="Low complexity" evidence="1">
    <location>
        <begin position="137"/>
        <end position="146"/>
    </location>
</feature>
<feature type="compositionally biased region" description="Low complexity" evidence="1">
    <location>
        <begin position="315"/>
        <end position="325"/>
    </location>
</feature>
<accession>A0A1M2VW50</accession>
<dbReference type="AlphaFoldDB" id="A0A1M2VW50"/>
<feature type="region of interest" description="Disordered" evidence="1">
    <location>
        <begin position="310"/>
        <end position="336"/>
    </location>
</feature>
<feature type="compositionally biased region" description="Low complexity" evidence="1">
    <location>
        <begin position="685"/>
        <end position="702"/>
    </location>
</feature>
<proteinExistence type="predicted"/>
<sequence length="857" mass="91811">MASSANNRSKTFSLNLYIPPLSRSISNGPPSSRDYPAARSDWSLQSYISSPSRASFLSARGPPPPAPSHLKQEQPVLPIPLSEDGLDPSEKMKLLRKTRKLSRILGEVPIPVTVSSPSPATPDFRFLGVLEEPSLTSASTSASSSPVKTPPPGIDHQGSLRRSATVGHNRHAQQSAIHRARSLASMRPSLSIPPAALTVHASPISPISFSWPELNPIPPSPVSPVAPEDEYASERAHSKRSSTVSSRRGSVASSIFPSQRSPEQVLRARAAKLARQLGDNIPPEVLMRAASPPPPCTPMSSPPVMTLAEASLTIRQPPRRTLSSRPSRDGKRDLKRRLSLDLRAFIRVPAPPMPSPSLSDTEDYSTMLPKSKHGWKDIGRWMPHAFRPDDAEPEQSSPSVAAPGVAEDSDLDSDLDDDYPGSRARERQRALNLRRARKMLQVFGNEPPPSLFQITNIPADATGGISAAAGMTHRRSDSHATTISLPVSTLSVPETHHTRNSLSTVSSGENLSPLIFADPASVPPSQPQSPNSRLEEAQGAPPSTPRLAPSQRTVFEVCPSSAHSVATLASLSSQSLSVASTISARASQAPSAKDRSPLSSPVRQSFQASPPATQTMFIRGSAAAPVSAPTSPPVPSPSVSPESPTTIHPSDPHFRVRRIRAAKLSRFFGVGLNDIAGMLRPGSVSPPTSAAEPTSPTALAPPMVFREFRRSESDDSIPSPTSPVGSTHSPVSLRASSRRTTRPVTSTGIVLTPSVSIGDVPRERKRTMSSGARSQSVTRGSRRPQTQPPLQSGERSRSNSQPEVLAQQQMHNRAFSTTVEVSSESAKGPFAFFDGRRAGKEKELDMHDVIRALRKMK</sequence>
<feature type="region of interest" description="Disordered" evidence="1">
    <location>
        <begin position="586"/>
        <end position="653"/>
    </location>
</feature>
<dbReference type="OrthoDB" id="3269550at2759"/>
<feature type="region of interest" description="Disordered" evidence="1">
    <location>
        <begin position="220"/>
        <end position="263"/>
    </location>
</feature>
<feature type="compositionally biased region" description="Polar residues" evidence="1">
    <location>
        <begin position="768"/>
        <end position="790"/>
    </location>
</feature>
<feature type="compositionally biased region" description="Basic and acidic residues" evidence="1">
    <location>
        <begin position="326"/>
        <end position="336"/>
    </location>
</feature>
<dbReference type="STRING" id="154538.A0A1M2VW50"/>
<feature type="region of interest" description="Disordered" evidence="1">
    <location>
        <begin position="683"/>
        <end position="702"/>
    </location>
</feature>
<dbReference type="EMBL" id="MNAD01000569">
    <property type="protein sequence ID" value="OJT11839.1"/>
    <property type="molecule type" value="Genomic_DNA"/>
</dbReference>
<feature type="region of interest" description="Disordered" evidence="1">
    <location>
        <begin position="53"/>
        <end position="74"/>
    </location>
</feature>
<feature type="compositionally biased region" description="Polar residues" evidence="1">
    <location>
        <begin position="716"/>
        <end position="730"/>
    </location>
</feature>
<evidence type="ECO:0000256" key="1">
    <source>
        <dbReference type="SAM" id="MobiDB-lite"/>
    </source>
</evidence>
<feature type="compositionally biased region" description="Acidic residues" evidence="1">
    <location>
        <begin position="407"/>
        <end position="419"/>
    </location>
</feature>
<feature type="compositionally biased region" description="Low complexity" evidence="1">
    <location>
        <begin position="241"/>
        <end position="254"/>
    </location>
</feature>
<gene>
    <name evidence="2" type="ORF">TRAPUB_11634</name>
</gene>
<comment type="caution">
    <text evidence="2">The sequence shown here is derived from an EMBL/GenBank/DDBJ whole genome shotgun (WGS) entry which is preliminary data.</text>
</comment>
<feature type="compositionally biased region" description="Polar residues" evidence="1">
    <location>
        <begin position="597"/>
        <end position="616"/>
    </location>
</feature>
<evidence type="ECO:0000313" key="2">
    <source>
        <dbReference type="EMBL" id="OJT11839.1"/>
    </source>
</evidence>
<feature type="region of interest" description="Disordered" evidence="1">
    <location>
        <begin position="137"/>
        <end position="180"/>
    </location>
</feature>
<keyword evidence="3" id="KW-1185">Reference proteome</keyword>
<protein>
    <submittedName>
        <fullName evidence="2">Uncharacterized protein</fullName>
    </submittedName>
</protein>
<organism evidence="2 3">
    <name type="scientific">Trametes pubescens</name>
    <name type="common">White-rot fungus</name>
    <dbReference type="NCBI Taxonomy" id="154538"/>
    <lineage>
        <taxon>Eukaryota</taxon>
        <taxon>Fungi</taxon>
        <taxon>Dikarya</taxon>
        <taxon>Basidiomycota</taxon>
        <taxon>Agaricomycotina</taxon>
        <taxon>Agaricomycetes</taxon>
        <taxon>Polyporales</taxon>
        <taxon>Polyporaceae</taxon>
        <taxon>Trametes</taxon>
    </lineage>
</organism>